<dbReference type="AlphaFoldDB" id="M3FJG0"/>
<proteinExistence type="predicted"/>
<sequence>MWRDAKSDAKSQFGMAERRVELLAAAGLCRHLPCQGGQFGAP</sequence>
<dbReference type="Proteomes" id="UP000030760">
    <property type="component" value="Unassembled WGS sequence"/>
</dbReference>
<dbReference type="EMBL" id="KB405094">
    <property type="protein sequence ID" value="EMF53070.1"/>
    <property type="molecule type" value="Genomic_DNA"/>
</dbReference>
<accession>M3FJG0</accession>
<reference evidence="2" key="1">
    <citation type="journal article" date="2013" name="Genome Announc.">
        <title>Draft Genome Sequence of Streptomyces bottropensis ATCC 25435, a Bottromycin-Producing Actinomycete.</title>
        <authorList>
            <person name="Zhang H."/>
            <person name="Zhou W."/>
            <person name="Zhuang Y."/>
            <person name="Liang X."/>
            <person name="Liu T."/>
        </authorList>
    </citation>
    <scope>NUCLEOTIDE SEQUENCE [LARGE SCALE GENOMIC DNA]</scope>
    <source>
        <strain evidence="2">ATCC 25435</strain>
    </source>
</reference>
<protein>
    <submittedName>
        <fullName evidence="1">Uncharacterized protein</fullName>
    </submittedName>
</protein>
<organism evidence="1 2">
    <name type="scientific">Streptomyces bottropensis ATCC 25435</name>
    <dbReference type="NCBI Taxonomy" id="1054862"/>
    <lineage>
        <taxon>Bacteria</taxon>
        <taxon>Bacillati</taxon>
        <taxon>Actinomycetota</taxon>
        <taxon>Actinomycetes</taxon>
        <taxon>Kitasatosporales</taxon>
        <taxon>Streptomycetaceae</taxon>
        <taxon>Streptomyces</taxon>
    </lineage>
</organism>
<evidence type="ECO:0000313" key="1">
    <source>
        <dbReference type="EMBL" id="EMF53070.1"/>
    </source>
</evidence>
<gene>
    <name evidence="1" type="ORF">SBD_6146</name>
</gene>
<evidence type="ECO:0000313" key="2">
    <source>
        <dbReference type="Proteomes" id="UP000030760"/>
    </source>
</evidence>
<name>M3FJG0_9ACTN</name>